<dbReference type="PANTHER" id="PTHR39550:SF1">
    <property type="entry name" value="SLL0658 PROTEIN"/>
    <property type="match status" value="1"/>
</dbReference>
<sequence>MIIISDTSPVSNLLRIHQLSLLQRLYGRIVIPPIVDAEIRALETFGIDIAALSEADWIVVQPAHDQALVASLQAALDLGEAAAIALAIELQADRLLIDERLGRQVAQRLGLKVTGLLGVLVAAKQNNLITQLKPILDALVVQAKFRVHPDLYRQILQDVNESS</sequence>
<dbReference type="Pfam" id="PF11848">
    <property type="entry name" value="DUF3368"/>
    <property type="match status" value="1"/>
</dbReference>
<reference evidence="1" key="3">
    <citation type="submission" date="2020-02" db="EMBL/GenBank/DDBJ databases">
        <authorList>
            <person name="Sarangi A.N."/>
            <person name="Ghosh S."/>
            <person name="Mukherjee M."/>
            <person name="Tripathy S."/>
        </authorList>
    </citation>
    <scope>NUCLEOTIDE SEQUENCE</scope>
    <source>
        <strain evidence="1">BDU141951</strain>
    </source>
</reference>
<dbReference type="PANTHER" id="PTHR39550">
    <property type="entry name" value="SLL0658 PROTEIN"/>
    <property type="match status" value="1"/>
</dbReference>
<proteinExistence type="predicted"/>
<protein>
    <submittedName>
        <fullName evidence="1">DUF3368 domain-containing protein</fullName>
    </submittedName>
</protein>
<gene>
    <name evidence="1" type="ORF">QQ91_010595</name>
</gene>
<dbReference type="AlphaFoldDB" id="A0A0C1YFR4"/>
<dbReference type="InterPro" id="IPR021799">
    <property type="entry name" value="PIN-like_prokaryotic"/>
</dbReference>
<dbReference type="EMBL" id="JTHE02000003">
    <property type="protein sequence ID" value="NEV67565.1"/>
    <property type="molecule type" value="Genomic_DNA"/>
</dbReference>
<reference evidence="1" key="2">
    <citation type="journal article" date="2015" name="Genome Announc.">
        <title>Draft Genome Sequence of Filamentous Marine Cyanobacterium Lyngbya confervoides Strain BDU141951.</title>
        <authorList>
            <person name="Chandrababunaidu M.M."/>
            <person name="Sen D."/>
            <person name="Tripathy S."/>
        </authorList>
    </citation>
    <scope>NUCLEOTIDE SEQUENCE</scope>
    <source>
        <strain evidence="1">BDU141951</strain>
    </source>
</reference>
<reference evidence="1" key="1">
    <citation type="submission" date="2014-11" db="EMBL/GenBank/DDBJ databases">
        <authorList>
            <person name="Malar M.C."/>
            <person name="Sen D."/>
            <person name="Tripathy S."/>
        </authorList>
    </citation>
    <scope>NUCLEOTIDE SEQUENCE</scope>
    <source>
        <strain evidence="1">BDU141951</strain>
    </source>
</reference>
<organism evidence="1">
    <name type="scientific">Lyngbya confervoides BDU141951</name>
    <dbReference type="NCBI Taxonomy" id="1574623"/>
    <lineage>
        <taxon>Bacteria</taxon>
        <taxon>Bacillati</taxon>
        <taxon>Cyanobacteriota</taxon>
        <taxon>Cyanophyceae</taxon>
        <taxon>Oscillatoriophycideae</taxon>
        <taxon>Oscillatoriales</taxon>
        <taxon>Microcoleaceae</taxon>
        <taxon>Lyngbya</taxon>
    </lineage>
</organism>
<comment type="caution">
    <text evidence="1">The sequence shown here is derived from an EMBL/GenBank/DDBJ whole genome shotgun (WGS) entry which is preliminary data.</text>
</comment>
<evidence type="ECO:0000313" key="1">
    <source>
        <dbReference type="EMBL" id="NEV67565.1"/>
    </source>
</evidence>
<name>A0A0C1YFR4_9CYAN</name>
<accession>A0A0C1YFR4</accession>